<evidence type="ECO:0000313" key="3">
    <source>
        <dbReference type="Proteomes" id="UP000824120"/>
    </source>
</evidence>
<feature type="compositionally biased region" description="Basic and acidic residues" evidence="1">
    <location>
        <begin position="479"/>
        <end position="490"/>
    </location>
</feature>
<name>A0A9J5W0Q2_SOLCO</name>
<feature type="region of interest" description="Disordered" evidence="1">
    <location>
        <begin position="773"/>
        <end position="811"/>
    </location>
</feature>
<feature type="region of interest" description="Disordered" evidence="1">
    <location>
        <begin position="460"/>
        <end position="490"/>
    </location>
</feature>
<protein>
    <submittedName>
        <fullName evidence="2">Uncharacterized protein</fullName>
    </submittedName>
</protein>
<dbReference type="OrthoDB" id="1840966at2759"/>
<feature type="region of interest" description="Disordered" evidence="1">
    <location>
        <begin position="157"/>
        <end position="182"/>
    </location>
</feature>
<comment type="caution">
    <text evidence="2">The sequence shown here is derived from an EMBL/GenBank/DDBJ whole genome shotgun (WGS) entry which is preliminary data.</text>
</comment>
<dbReference type="EMBL" id="JACXVP010000019">
    <property type="protein sequence ID" value="KAG5568993.1"/>
    <property type="molecule type" value="Genomic_DNA"/>
</dbReference>
<sequence>MGGGAWPFLVGGAICLVNSVNERDLSLLTSYAEVCDALRCSGPHARYTDVFNELIALADRPGSLQLLVFNEEFLVSASHQLALTTSLPFVHTARRSYRLNDPVKCSDRGDVGGSLPATSREVNLRKDHCRTLQKQNDPRTRFKTLGGRRALVARLPSRPRPARARSGTNEPRRGKRQGILKSAAHPLGGRALLFKHERLSATDISALASMKNVAKCDTWCELQNPVNHRVFERKLRPKPLGRGHVCLGVTHRVAPRTPQGAARGRKLASRAPRARGWPKCESTSTDVAASGARRAPGLPDPDCAPPCALRPRPQSGEASSVADRAQVPWKGAPERVRAPLCPDPVAPRGAVYESGCLGMQPKSGGEFRPRLNTGERPIANKYREGKMKRTLKRESKTGPPIGSGCGPVRIGAAAKARALDTPVETPSRRLWWQHAPLGVPRHLRAPGTGLRVPHSARLETRTKESDMCASQRGSKPVRRKEADWRDPPCEHSCRDPKDGELCLSGAKPEETLVEARSDTDVQIVRLTWVGRRGCFVEPRHGIKSSKWAIFGKQNWRCGMNRKPGYGAKLRANLDPTKGVGRLRQQDGGHGSRNPLRIGGRGGRCKTLGASLGGAAVGADLGGSSKYSNENFEGRRGERFHVNGTCTWIARFARTPKGNRVKIPEPGRGVRRRRREPREELSFLFNSLPTLESAQPEVGSSGWKSTARRVVSGALPAALENPEDRMPSTPGRTHNRIRSPRQGKSAKWIRNFGKRIGSEGWARGSQSRTRRLSVDCSSCSRGESGSPRAGRGTDWERFLRGPSPGVEQPTQNWYGQGESDCLIKTKHCDGPNGCLRNVISAQCSECQSEEIQPSAGSQMPRHLISDAHEWINEIPTVPVYYPAKPQPRERAWQNQRGKKTLLSLTLVRLCEMT</sequence>
<accession>A0A9J5W0Q2</accession>
<proteinExistence type="predicted"/>
<dbReference type="Proteomes" id="UP000824120">
    <property type="component" value="Unassembled WGS sequence"/>
</dbReference>
<dbReference type="PANTHER" id="PTHR33220">
    <property type="entry name" value="BNAA09G04420D PROTEIN"/>
    <property type="match status" value="1"/>
</dbReference>
<feature type="region of interest" description="Disordered" evidence="1">
    <location>
        <begin position="578"/>
        <end position="599"/>
    </location>
</feature>
<dbReference type="AlphaFoldDB" id="A0A9J5W0Q2"/>
<gene>
    <name evidence="2" type="ORF">H5410_064037</name>
</gene>
<dbReference type="PANTHER" id="PTHR33220:SF5">
    <property type="entry name" value="RRNA INTRON-ENCODED HOMING ENDONUCLEASE"/>
    <property type="match status" value="1"/>
</dbReference>
<reference evidence="2" key="1">
    <citation type="submission" date="2020-09" db="EMBL/GenBank/DDBJ databases">
        <title>De no assembly of potato wild relative species, Solanum commersonii.</title>
        <authorList>
            <person name="Cho K."/>
        </authorList>
    </citation>
    <scope>NUCLEOTIDE SEQUENCE</scope>
    <source>
        <strain evidence="2">LZ3.2</strain>
        <tissue evidence="2">Leaf</tissue>
    </source>
</reference>
<keyword evidence="3" id="KW-1185">Reference proteome</keyword>
<feature type="region of interest" description="Disordered" evidence="1">
    <location>
        <begin position="719"/>
        <end position="744"/>
    </location>
</feature>
<feature type="region of interest" description="Disordered" evidence="1">
    <location>
        <begin position="257"/>
        <end position="324"/>
    </location>
</feature>
<organism evidence="2 3">
    <name type="scientific">Solanum commersonii</name>
    <name type="common">Commerson's wild potato</name>
    <name type="synonym">Commerson's nightshade</name>
    <dbReference type="NCBI Taxonomy" id="4109"/>
    <lineage>
        <taxon>Eukaryota</taxon>
        <taxon>Viridiplantae</taxon>
        <taxon>Streptophyta</taxon>
        <taxon>Embryophyta</taxon>
        <taxon>Tracheophyta</taxon>
        <taxon>Spermatophyta</taxon>
        <taxon>Magnoliopsida</taxon>
        <taxon>eudicotyledons</taxon>
        <taxon>Gunneridae</taxon>
        <taxon>Pentapetalae</taxon>
        <taxon>asterids</taxon>
        <taxon>lamiids</taxon>
        <taxon>Solanales</taxon>
        <taxon>Solanaceae</taxon>
        <taxon>Solanoideae</taxon>
        <taxon>Solaneae</taxon>
        <taxon>Solanum</taxon>
    </lineage>
</organism>
<evidence type="ECO:0000313" key="2">
    <source>
        <dbReference type="EMBL" id="KAG5568993.1"/>
    </source>
</evidence>
<evidence type="ECO:0000256" key="1">
    <source>
        <dbReference type="SAM" id="MobiDB-lite"/>
    </source>
</evidence>